<dbReference type="PANTHER" id="PTHR30055:SF238">
    <property type="entry name" value="MYCOFACTOCIN BIOSYNTHESIS TRANSCRIPTIONAL REGULATOR MFTR-RELATED"/>
    <property type="match status" value="1"/>
</dbReference>
<evidence type="ECO:0000256" key="3">
    <source>
        <dbReference type="ARBA" id="ARBA00023163"/>
    </source>
</evidence>
<evidence type="ECO:0000259" key="5">
    <source>
        <dbReference type="PROSITE" id="PS50977"/>
    </source>
</evidence>
<dbReference type="InterPro" id="IPR001647">
    <property type="entry name" value="HTH_TetR"/>
</dbReference>
<feature type="domain" description="HTH tetR-type" evidence="5">
    <location>
        <begin position="1"/>
        <end position="60"/>
    </location>
</feature>
<sequence length="189" mass="19691">MTRERLVAAGRVVFLRRGYLAATVEEVAAEAGYTRGALYKHFGGKEGLWQAVLDARAQAHLSALRAAFDGASSRAELLAALAPPGPPDEEAARWSAAAAEVLAATARQPATAAAVVAAQRRHDEELAALLTRHCDRLGVRSALPPDRTVVVLGALGAGLALRRCVDREVDAAAVTADVLETLFPAGPPG</sequence>
<comment type="caution">
    <text evidence="6">The sequence shown here is derived from an EMBL/GenBank/DDBJ whole genome shotgun (WGS) entry which is preliminary data.</text>
</comment>
<dbReference type="Proteomes" id="UP001195724">
    <property type="component" value="Unassembled WGS sequence"/>
</dbReference>
<dbReference type="PANTHER" id="PTHR30055">
    <property type="entry name" value="HTH-TYPE TRANSCRIPTIONAL REGULATOR RUTR"/>
    <property type="match status" value="1"/>
</dbReference>
<dbReference type="Pfam" id="PF00440">
    <property type="entry name" value="TetR_N"/>
    <property type="match status" value="1"/>
</dbReference>
<evidence type="ECO:0000313" key="7">
    <source>
        <dbReference type="Proteomes" id="UP001195724"/>
    </source>
</evidence>
<dbReference type="InterPro" id="IPR009057">
    <property type="entry name" value="Homeodomain-like_sf"/>
</dbReference>
<keyword evidence="3" id="KW-0804">Transcription</keyword>
<dbReference type="PROSITE" id="PS50977">
    <property type="entry name" value="HTH_TETR_2"/>
    <property type="match status" value="1"/>
</dbReference>
<evidence type="ECO:0000256" key="4">
    <source>
        <dbReference type="PROSITE-ProRule" id="PRU00335"/>
    </source>
</evidence>
<dbReference type="RefSeq" id="WP_239562355.1">
    <property type="nucleotide sequence ID" value="NZ_JAFBCL010000001.1"/>
</dbReference>
<organism evidence="6 7">
    <name type="scientific">Saccharothrix algeriensis</name>
    <dbReference type="NCBI Taxonomy" id="173560"/>
    <lineage>
        <taxon>Bacteria</taxon>
        <taxon>Bacillati</taxon>
        <taxon>Actinomycetota</taxon>
        <taxon>Actinomycetes</taxon>
        <taxon>Pseudonocardiales</taxon>
        <taxon>Pseudonocardiaceae</taxon>
        <taxon>Saccharothrix</taxon>
    </lineage>
</organism>
<keyword evidence="2 4" id="KW-0238">DNA-binding</keyword>
<name>A0ABS2SH10_9PSEU</name>
<dbReference type="SUPFAM" id="SSF46689">
    <property type="entry name" value="Homeodomain-like"/>
    <property type="match status" value="1"/>
</dbReference>
<proteinExistence type="predicted"/>
<gene>
    <name evidence="6" type="ORF">JOE68_005226</name>
</gene>
<dbReference type="PRINTS" id="PR00455">
    <property type="entry name" value="HTHTETR"/>
</dbReference>
<evidence type="ECO:0000313" key="6">
    <source>
        <dbReference type="EMBL" id="MBM7814361.1"/>
    </source>
</evidence>
<dbReference type="InterPro" id="IPR050109">
    <property type="entry name" value="HTH-type_TetR-like_transc_reg"/>
</dbReference>
<reference evidence="6 7" key="1">
    <citation type="submission" date="2021-01" db="EMBL/GenBank/DDBJ databases">
        <title>Sequencing the genomes of 1000 actinobacteria strains.</title>
        <authorList>
            <person name="Klenk H.-P."/>
        </authorList>
    </citation>
    <scope>NUCLEOTIDE SEQUENCE [LARGE SCALE GENOMIC DNA]</scope>
    <source>
        <strain evidence="6 7">DSM 44581</strain>
    </source>
</reference>
<keyword evidence="1" id="KW-0805">Transcription regulation</keyword>
<evidence type="ECO:0000256" key="1">
    <source>
        <dbReference type="ARBA" id="ARBA00023015"/>
    </source>
</evidence>
<feature type="DNA-binding region" description="H-T-H motif" evidence="4">
    <location>
        <begin position="23"/>
        <end position="42"/>
    </location>
</feature>
<keyword evidence="7" id="KW-1185">Reference proteome</keyword>
<evidence type="ECO:0000256" key="2">
    <source>
        <dbReference type="ARBA" id="ARBA00023125"/>
    </source>
</evidence>
<accession>A0ABS2SH10</accession>
<dbReference type="EMBL" id="JAFBCL010000001">
    <property type="protein sequence ID" value="MBM7814361.1"/>
    <property type="molecule type" value="Genomic_DNA"/>
</dbReference>
<protein>
    <submittedName>
        <fullName evidence="6">AcrR family transcriptional regulator</fullName>
    </submittedName>
</protein>
<dbReference type="Gene3D" id="1.10.357.10">
    <property type="entry name" value="Tetracycline Repressor, domain 2"/>
    <property type="match status" value="1"/>
</dbReference>